<keyword evidence="1" id="KW-1133">Transmembrane helix</keyword>
<reference evidence="3 4" key="1">
    <citation type="submission" date="2014-09" db="EMBL/GenBank/DDBJ databases">
        <title>Draft genome sequence of an obligately methylotrophic methanogen, Methanococcoides methylutens, isolated from marine sediment.</title>
        <authorList>
            <person name="Guan Y."/>
            <person name="Ngugi D.K."/>
            <person name="Blom J."/>
            <person name="Ali S."/>
            <person name="Ferry J.G."/>
            <person name="Stingl U."/>
        </authorList>
    </citation>
    <scope>NUCLEOTIDE SEQUENCE [LARGE SCALE GENOMIC DNA]</scope>
    <source>
        <strain evidence="3 4">DSM 2657</strain>
    </source>
</reference>
<feature type="transmembrane region" description="Helical" evidence="1">
    <location>
        <begin position="229"/>
        <end position="249"/>
    </location>
</feature>
<evidence type="ECO:0000313" key="4">
    <source>
        <dbReference type="Proteomes" id="UP000029859"/>
    </source>
</evidence>
<feature type="transmembrane region" description="Helical" evidence="1">
    <location>
        <begin position="41"/>
        <end position="67"/>
    </location>
</feature>
<keyword evidence="4" id="KW-1185">Reference proteome</keyword>
<keyword evidence="1" id="KW-0812">Transmembrane</keyword>
<feature type="transmembrane region" description="Helical" evidence="1">
    <location>
        <begin position="176"/>
        <end position="197"/>
    </location>
</feature>
<gene>
    <name evidence="3" type="ORF">LI82_02265</name>
</gene>
<dbReference type="RefSeq" id="WP_048193314.1">
    <property type="nucleotide sequence ID" value="NZ_CAAGSM010000007.1"/>
</dbReference>
<comment type="caution">
    <text evidence="3">The sequence shown here is derived from an EMBL/GenBank/DDBJ whole genome shotgun (WGS) entry which is preliminary data.</text>
</comment>
<proteinExistence type="predicted"/>
<feature type="transmembrane region" description="Helical" evidence="1">
    <location>
        <begin position="138"/>
        <end position="164"/>
    </location>
</feature>
<protein>
    <submittedName>
        <fullName evidence="3">Membrane protein</fullName>
    </submittedName>
</protein>
<organism evidence="3 4">
    <name type="scientific">Methanococcoides methylutens</name>
    <dbReference type="NCBI Taxonomy" id="2226"/>
    <lineage>
        <taxon>Archaea</taxon>
        <taxon>Methanobacteriati</taxon>
        <taxon>Methanobacteriota</taxon>
        <taxon>Stenosarchaea group</taxon>
        <taxon>Methanomicrobia</taxon>
        <taxon>Methanosarcinales</taxon>
        <taxon>Methanosarcinaceae</taxon>
        <taxon>Methanococcoides</taxon>
    </lineage>
</organism>
<evidence type="ECO:0000313" key="3">
    <source>
        <dbReference type="EMBL" id="KGK99589.1"/>
    </source>
</evidence>
<feature type="transmembrane region" description="Helical" evidence="1">
    <location>
        <begin position="12"/>
        <end position="29"/>
    </location>
</feature>
<sequence>MTELHERFWEIDLLRGIAIIMMVGFHLLYDINHMGAYDINLASGAGFIFGRLSAILFIIIVGISLSLSNSRKKRIHDPENGLMKYTKRGLKIFLWGMIITAGSYIFLRDGVIVFGILHFIGVAIILAYPFLRYKVANLMLAIPVIVIGSWMQTFAIGSTWLFWLGLRSDGFHSYDYFPIFPWFGILLLGIFLGNSLYPDYNRISLIYRMPNISDLLTVKTLCYMGERSLLIYLLHQPALVILLYATGIADLSQLYP</sequence>
<name>A0A099T434_METMT</name>
<dbReference type="InterPro" id="IPR012429">
    <property type="entry name" value="HGSNAT_cat"/>
</dbReference>
<evidence type="ECO:0000256" key="1">
    <source>
        <dbReference type="SAM" id="Phobius"/>
    </source>
</evidence>
<feature type="domain" description="Heparan-alpha-glucosaminide N-acetyltransferase catalytic" evidence="2">
    <location>
        <begin position="7"/>
        <end position="237"/>
    </location>
</feature>
<evidence type="ECO:0000259" key="2">
    <source>
        <dbReference type="Pfam" id="PF07786"/>
    </source>
</evidence>
<accession>A0A099T434</accession>
<dbReference type="Proteomes" id="UP000029859">
    <property type="component" value="Unassembled WGS sequence"/>
</dbReference>
<feature type="transmembrane region" description="Helical" evidence="1">
    <location>
        <begin position="88"/>
        <end position="106"/>
    </location>
</feature>
<dbReference type="AlphaFoldDB" id="A0A099T434"/>
<dbReference type="OrthoDB" id="51594at2157"/>
<dbReference type="Pfam" id="PF07786">
    <property type="entry name" value="HGSNAT_cat"/>
    <property type="match status" value="1"/>
</dbReference>
<keyword evidence="1" id="KW-0472">Membrane</keyword>
<feature type="transmembrane region" description="Helical" evidence="1">
    <location>
        <begin position="112"/>
        <end position="131"/>
    </location>
</feature>
<dbReference type="EMBL" id="JRHO01000005">
    <property type="protein sequence ID" value="KGK99589.1"/>
    <property type="molecule type" value="Genomic_DNA"/>
</dbReference>